<evidence type="ECO:0000313" key="1">
    <source>
        <dbReference type="EMBL" id="KAJ1160053.1"/>
    </source>
</evidence>
<name>A0AAV7SAD2_PLEWA</name>
<reference evidence="1" key="1">
    <citation type="journal article" date="2022" name="bioRxiv">
        <title>Sequencing and chromosome-scale assembly of the giantPleurodeles waltlgenome.</title>
        <authorList>
            <person name="Brown T."/>
            <person name="Elewa A."/>
            <person name="Iarovenko S."/>
            <person name="Subramanian E."/>
            <person name="Araus A.J."/>
            <person name="Petzold A."/>
            <person name="Susuki M."/>
            <person name="Suzuki K.-i.T."/>
            <person name="Hayashi T."/>
            <person name="Toyoda A."/>
            <person name="Oliveira C."/>
            <person name="Osipova E."/>
            <person name="Leigh N.D."/>
            <person name="Simon A."/>
            <person name="Yun M.H."/>
        </authorList>
    </citation>
    <scope>NUCLEOTIDE SEQUENCE</scope>
    <source>
        <strain evidence="1">20211129_DDA</strain>
        <tissue evidence="1">Liver</tissue>
    </source>
</reference>
<dbReference type="EMBL" id="JANPWB010000008">
    <property type="protein sequence ID" value="KAJ1160053.1"/>
    <property type="molecule type" value="Genomic_DNA"/>
</dbReference>
<proteinExistence type="predicted"/>
<gene>
    <name evidence="1" type="ORF">NDU88_000555</name>
</gene>
<evidence type="ECO:0000313" key="2">
    <source>
        <dbReference type="Proteomes" id="UP001066276"/>
    </source>
</evidence>
<comment type="caution">
    <text evidence="1">The sequence shown here is derived from an EMBL/GenBank/DDBJ whole genome shotgun (WGS) entry which is preliminary data.</text>
</comment>
<sequence length="67" mass="7400">MRPLRALLGRLHRRNCRSRTRAAKKPVGSLRSAQCACARMGNERGLRLLNERALALTACSRSTPVGL</sequence>
<keyword evidence="2" id="KW-1185">Reference proteome</keyword>
<protein>
    <submittedName>
        <fullName evidence="1">Uncharacterized protein</fullName>
    </submittedName>
</protein>
<dbReference type="Proteomes" id="UP001066276">
    <property type="component" value="Chromosome 4_2"/>
</dbReference>
<dbReference type="AlphaFoldDB" id="A0AAV7SAD2"/>
<organism evidence="1 2">
    <name type="scientific">Pleurodeles waltl</name>
    <name type="common">Iberian ribbed newt</name>
    <dbReference type="NCBI Taxonomy" id="8319"/>
    <lineage>
        <taxon>Eukaryota</taxon>
        <taxon>Metazoa</taxon>
        <taxon>Chordata</taxon>
        <taxon>Craniata</taxon>
        <taxon>Vertebrata</taxon>
        <taxon>Euteleostomi</taxon>
        <taxon>Amphibia</taxon>
        <taxon>Batrachia</taxon>
        <taxon>Caudata</taxon>
        <taxon>Salamandroidea</taxon>
        <taxon>Salamandridae</taxon>
        <taxon>Pleurodelinae</taxon>
        <taxon>Pleurodeles</taxon>
    </lineage>
</organism>
<accession>A0AAV7SAD2</accession>